<organism evidence="2 3">
    <name type="scientific">Eleginops maclovinus</name>
    <name type="common">Patagonian blennie</name>
    <name type="synonym">Eleginus maclovinus</name>
    <dbReference type="NCBI Taxonomy" id="56733"/>
    <lineage>
        <taxon>Eukaryota</taxon>
        <taxon>Metazoa</taxon>
        <taxon>Chordata</taxon>
        <taxon>Craniata</taxon>
        <taxon>Vertebrata</taxon>
        <taxon>Euteleostomi</taxon>
        <taxon>Actinopterygii</taxon>
        <taxon>Neopterygii</taxon>
        <taxon>Teleostei</taxon>
        <taxon>Neoteleostei</taxon>
        <taxon>Acanthomorphata</taxon>
        <taxon>Eupercaria</taxon>
        <taxon>Perciformes</taxon>
        <taxon>Notothenioidei</taxon>
        <taxon>Eleginopidae</taxon>
        <taxon>Eleginops</taxon>
    </lineage>
</organism>
<accession>A0AAN7Y2G3</accession>
<dbReference type="EMBL" id="JAUZQC010000005">
    <property type="protein sequence ID" value="KAK5871365.1"/>
    <property type="molecule type" value="Genomic_DNA"/>
</dbReference>
<protein>
    <submittedName>
        <fullName evidence="2">Uncharacterized protein</fullName>
    </submittedName>
</protein>
<reference evidence="2 3" key="2">
    <citation type="journal article" date="2023" name="Mol. Biol. Evol.">
        <title>Genomics of Secondarily Temperate Adaptation in the Only Non-Antarctic Icefish.</title>
        <authorList>
            <person name="Rivera-Colon A.G."/>
            <person name="Rayamajhi N."/>
            <person name="Minhas B.F."/>
            <person name="Madrigal G."/>
            <person name="Bilyk K.T."/>
            <person name="Yoon V."/>
            <person name="Hune M."/>
            <person name="Gregory S."/>
            <person name="Cheng C.H.C."/>
            <person name="Catchen J.M."/>
        </authorList>
    </citation>
    <scope>NUCLEOTIDE SEQUENCE [LARGE SCALE GENOMIC DNA]</scope>
    <source>
        <strain evidence="2">JMC-PN-2008</strain>
    </source>
</reference>
<sequence>MEQDLRVFQRWVQDEKASPPRTSDAQKRHREPTPSKTPRALKKFCDKPASPGRGAAVRVIAQCVQKNRKRDHELTKIQSLCDAGLRTDL</sequence>
<name>A0AAN7Y2G3_ELEMC</name>
<evidence type="ECO:0000256" key="1">
    <source>
        <dbReference type="SAM" id="MobiDB-lite"/>
    </source>
</evidence>
<evidence type="ECO:0000313" key="3">
    <source>
        <dbReference type="Proteomes" id="UP001346869"/>
    </source>
</evidence>
<reference evidence="2 3" key="1">
    <citation type="journal article" date="2023" name="Genes (Basel)">
        <title>Chromosome-Level Genome Assembly and Circadian Gene Repertoire of the Patagonia Blennie Eleginops maclovinus-The Closest Ancestral Proxy of Antarctic Cryonotothenioids.</title>
        <authorList>
            <person name="Cheng C.C."/>
            <person name="Rivera-Colon A.G."/>
            <person name="Minhas B.F."/>
            <person name="Wilson L."/>
            <person name="Rayamajhi N."/>
            <person name="Vargas-Chacoff L."/>
            <person name="Catchen J.M."/>
        </authorList>
    </citation>
    <scope>NUCLEOTIDE SEQUENCE [LARGE SCALE GENOMIC DNA]</scope>
    <source>
        <strain evidence="2">JMC-PN-2008</strain>
    </source>
</reference>
<proteinExistence type="predicted"/>
<feature type="compositionally biased region" description="Basic and acidic residues" evidence="1">
    <location>
        <begin position="9"/>
        <end position="18"/>
    </location>
</feature>
<feature type="region of interest" description="Disordered" evidence="1">
    <location>
        <begin position="9"/>
        <end position="51"/>
    </location>
</feature>
<keyword evidence="3" id="KW-1185">Reference proteome</keyword>
<evidence type="ECO:0000313" key="2">
    <source>
        <dbReference type="EMBL" id="KAK5871365.1"/>
    </source>
</evidence>
<dbReference type="Proteomes" id="UP001346869">
    <property type="component" value="Unassembled WGS sequence"/>
</dbReference>
<comment type="caution">
    <text evidence="2">The sequence shown here is derived from an EMBL/GenBank/DDBJ whole genome shotgun (WGS) entry which is preliminary data.</text>
</comment>
<gene>
    <name evidence="2" type="ORF">PBY51_004250</name>
</gene>
<dbReference type="AlphaFoldDB" id="A0AAN7Y2G3"/>